<dbReference type="PANTHER" id="PTHR46910">
    <property type="entry name" value="TRANSCRIPTION FACTOR PDR1"/>
    <property type="match status" value="1"/>
</dbReference>
<dbReference type="GO" id="GO:0003677">
    <property type="term" value="F:DNA binding"/>
    <property type="evidence" value="ECO:0007669"/>
    <property type="project" value="InterPro"/>
</dbReference>
<dbReference type="InterPro" id="IPR007219">
    <property type="entry name" value="XnlR_reg_dom"/>
</dbReference>
<dbReference type="CDD" id="cd00067">
    <property type="entry name" value="GAL4"/>
    <property type="match status" value="1"/>
</dbReference>
<sequence>MEPATFDVGSGINTESDTSKKRKRAWQACDHCRARKIRCNGETADTPCPNCIDRGVDCVTTISQRRRRRPIGTTANIFNHAQPVPSLTDSMAMGHSPLCPYSTLGQSEETTASIQVDDDGGETPDDLRERSSVLPSDMTNWEYHGPRSFLSVCSKPAVKWVSEQTGRADFADIASHFASDITRRLKMDADISPTRAPEPDAETAWHYTEAYFTLALDASLAALHRPCFERQLAAHLAGNAVDNSPTWHALRNVVYAFGCRIELSKNCSFKDASQQAWLYFENALAVYARLLFYKTSIMGVQVLTLMAYYTQNIGTPCLEYMLSSDAVRLALAKGLHRAAPLSQGLTEQDVEQRNRIFWAIYCLEKQIACQASRPSIIDDEEVTCSLPRITSPSDDAFSIAYCHSLIRISRALSTIEKRLSAVRCSRMDVTATVQTVDELHSELETVKNAPQNQFGLALGTKIDVTNSPEDFKLDQLVHLHYAYHTAMLNVHTIWSYPWIRALVGLSAIDKLRDYVLRSSDVVARVSRDMIAITEHIHFKAHATVPVAFFAPIYAMISLFVYCLDRQKSLADLAVMDIGTGYFSKLGLETDFLISVPFVRAITSLAYGFEESTLATNLHNHQHLAQGGMNASQSLGADFWNVGILDAETMVHLEDWSTFPRIL</sequence>
<dbReference type="GO" id="GO:0000981">
    <property type="term" value="F:DNA-binding transcription factor activity, RNA polymerase II-specific"/>
    <property type="evidence" value="ECO:0007669"/>
    <property type="project" value="InterPro"/>
</dbReference>
<evidence type="ECO:0000256" key="4">
    <source>
        <dbReference type="SAM" id="Phobius"/>
    </source>
</evidence>
<dbReference type="InterPro" id="IPR036864">
    <property type="entry name" value="Zn2-C6_fun-type_DNA-bd_sf"/>
</dbReference>
<dbReference type="RefSeq" id="XP_047762141.1">
    <property type="nucleotide sequence ID" value="XM_047905568.1"/>
</dbReference>
<dbReference type="Proteomes" id="UP000756132">
    <property type="component" value="Chromosome 5"/>
</dbReference>
<feature type="region of interest" description="Disordered" evidence="3">
    <location>
        <begin position="1"/>
        <end position="20"/>
    </location>
</feature>
<dbReference type="SMART" id="SM00066">
    <property type="entry name" value="GAL4"/>
    <property type="match status" value="1"/>
</dbReference>
<keyword evidence="4" id="KW-1133">Transmembrane helix</keyword>
<keyword evidence="4" id="KW-0812">Transmembrane</keyword>
<evidence type="ECO:0000256" key="3">
    <source>
        <dbReference type="SAM" id="MobiDB-lite"/>
    </source>
</evidence>
<dbReference type="Gene3D" id="4.10.240.10">
    <property type="entry name" value="Zn(2)-C6 fungal-type DNA-binding domain"/>
    <property type="match status" value="1"/>
</dbReference>
<dbReference type="AlphaFoldDB" id="A0A9Q8P901"/>
<dbReference type="PROSITE" id="PS00463">
    <property type="entry name" value="ZN2_CY6_FUNGAL_1"/>
    <property type="match status" value="1"/>
</dbReference>
<keyword evidence="2" id="KW-0539">Nucleus</keyword>
<gene>
    <name evidence="6" type="ORF">CLAFUR5_06420</name>
</gene>
<reference evidence="6" key="1">
    <citation type="submission" date="2021-12" db="EMBL/GenBank/DDBJ databases">
        <authorList>
            <person name="Zaccaron A."/>
            <person name="Stergiopoulos I."/>
        </authorList>
    </citation>
    <scope>NUCLEOTIDE SEQUENCE</scope>
    <source>
        <strain evidence="6">Race5_Kim</strain>
    </source>
</reference>
<dbReference type="InterPro" id="IPR001138">
    <property type="entry name" value="Zn2Cys6_DnaBD"/>
</dbReference>
<evidence type="ECO:0000256" key="1">
    <source>
        <dbReference type="ARBA" id="ARBA00022723"/>
    </source>
</evidence>
<dbReference type="PROSITE" id="PS50048">
    <property type="entry name" value="ZN2_CY6_FUNGAL_2"/>
    <property type="match status" value="1"/>
</dbReference>
<protein>
    <submittedName>
        <fullName evidence="6">ABC-transporter-regulating transcription factor</fullName>
    </submittedName>
</protein>
<accession>A0A9Q8P901</accession>
<evidence type="ECO:0000259" key="5">
    <source>
        <dbReference type="PROSITE" id="PS50048"/>
    </source>
</evidence>
<dbReference type="GO" id="GO:0008270">
    <property type="term" value="F:zinc ion binding"/>
    <property type="evidence" value="ECO:0007669"/>
    <property type="project" value="InterPro"/>
</dbReference>
<dbReference type="InterPro" id="IPR050987">
    <property type="entry name" value="AtrR-like"/>
</dbReference>
<dbReference type="EMBL" id="CP090167">
    <property type="protein sequence ID" value="UJO17775.1"/>
    <property type="molecule type" value="Genomic_DNA"/>
</dbReference>
<keyword evidence="1" id="KW-0479">Metal-binding</keyword>
<evidence type="ECO:0000313" key="7">
    <source>
        <dbReference type="Proteomes" id="UP000756132"/>
    </source>
</evidence>
<reference evidence="6" key="2">
    <citation type="journal article" date="2022" name="Microb. Genom.">
        <title>A chromosome-scale genome assembly of the tomato pathogen Cladosporium fulvum reveals a compartmentalized genome architecture and the presence of a dispensable chromosome.</title>
        <authorList>
            <person name="Zaccaron A.Z."/>
            <person name="Chen L.H."/>
            <person name="Samaras A."/>
            <person name="Stergiopoulos I."/>
        </authorList>
    </citation>
    <scope>NUCLEOTIDE SEQUENCE</scope>
    <source>
        <strain evidence="6">Race5_Kim</strain>
    </source>
</reference>
<dbReference type="Pfam" id="PF04082">
    <property type="entry name" value="Fungal_trans"/>
    <property type="match status" value="1"/>
</dbReference>
<organism evidence="6 7">
    <name type="scientific">Passalora fulva</name>
    <name type="common">Tomato leaf mold</name>
    <name type="synonym">Cladosporium fulvum</name>
    <dbReference type="NCBI Taxonomy" id="5499"/>
    <lineage>
        <taxon>Eukaryota</taxon>
        <taxon>Fungi</taxon>
        <taxon>Dikarya</taxon>
        <taxon>Ascomycota</taxon>
        <taxon>Pezizomycotina</taxon>
        <taxon>Dothideomycetes</taxon>
        <taxon>Dothideomycetidae</taxon>
        <taxon>Mycosphaerellales</taxon>
        <taxon>Mycosphaerellaceae</taxon>
        <taxon>Fulvia</taxon>
    </lineage>
</organism>
<keyword evidence="4" id="KW-0472">Membrane</keyword>
<dbReference type="PANTHER" id="PTHR46910:SF25">
    <property type="entry name" value="ABC-TRANSPORTER-REGULATING TRANSCRIPTION FACTOR"/>
    <property type="match status" value="1"/>
</dbReference>
<evidence type="ECO:0000256" key="2">
    <source>
        <dbReference type="ARBA" id="ARBA00023242"/>
    </source>
</evidence>
<name>A0A9Q8P901_PASFU</name>
<dbReference type="GO" id="GO:0006351">
    <property type="term" value="P:DNA-templated transcription"/>
    <property type="evidence" value="ECO:0007669"/>
    <property type="project" value="InterPro"/>
</dbReference>
<dbReference type="GeneID" id="71986298"/>
<evidence type="ECO:0000313" key="6">
    <source>
        <dbReference type="EMBL" id="UJO17775.1"/>
    </source>
</evidence>
<feature type="domain" description="Zn(2)-C6 fungal-type" evidence="5">
    <location>
        <begin position="28"/>
        <end position="60"/>
    </location>
</feature>
<proteinExistence type="predicted"/>
<dbReference type="Pfam" id="PF00172">
    <property type="entry name" value="Zn_clus"/>
    <property type="match status" value="1"/>
</dbReference>
<dbReference type="SMART" id="SM00906">
    <property type="entry name" value="Fungal_trans"/>
    <property type="match status" value="1"/>
</dbReference>
<keyword evidence="7" id="KW-1185">Reference proteome</keyword>
<dbReference type="OrthoDB" id="39175at2759"/>
<dbReference type="SUPFAM" id="SSF57701">
    <property type="entry name" value="Zn2/Cys6 DNA-binding domain"/>
    <property type="match status" value="1"/>
</dbReference>
<dbReference type="KEGG" id="ffu:CLAFUR5_06420"/>
<feature type="transmembrane region" description="Helical" evidence="4">
    <location>
        <begin position="542"/>
        <end position="563"/>
    </location>
</feature>
<dbReference type="CDD" id="cd12148">
    <property type="entry name" value="fungal_TF_MHR"/>
    <property type="match status" value="1"/>
</dbReference>